<keyword evidence="1" id="KW-0732">Signal</keyword>
<organism evidence="2 3">
    <name type="scientific">Pseudomonas shahriarae</name>
    <dbReference type="NCBI Taxonomy" id="2745512"/>
    <lineage>
        <taxon>Bacteria</taxon>
        <taxon>Pseudomonadati</taxon>
        <taxon>Pseudomonadota</taxon>
        <taxon>Gammaproteobacteria</taxon>
        <taxon>Pseudomonadales</taxon>
        <taxon>Pseudomonadaceae</taxon>
        <taxon>Pseudomonas</taxon>
    </lineage>
</organism>
<protein>
    <recommendedName>
        <fullName evidence="4">Secreted protein</fullName>
    </recommendedName>
</protein>
<dbReference type="RefSeq" id="WP_273866855.1">
    <property type="nucleotide sequence ID" value="NZ_JAMDHD010000004.1"/>
</dbReference>
<evidence type="ECO:0000256" key="1">
    <source>
        <dbReference type="SAM" id="SignalP"/>
    </source>
</evidence>
<accession>A0ABT5N9E8</accession>
<name>A0ABT5N9E8_9PSED</name>
<reference evidence="2" key="1">
    <citation type="submission" date="2022-05" db="EMBL/GenBank/DDBJ databases">
        <title>Novel Pseudomonas spp. Isolated from a Rainbow Trout Aquaculture Facility.</title>
        <authorList>
            <person name="Testerman T."/>
            <person name="Graf J."/>
        </authorList>
    </citation>
    <scope>NUCLEOTIDE SEQUENCE</scope>
    <source>
        <strain evidence="2">ID1050</strain>
    </source>
</reference>
<evidence type="ECO:0000313" key="2">
    <source>
        <dbReference type="EMBL" id="MDD0983949.1"/>
    </source>
</evidence>
<comment type="caution">
    <text evidence="2">The sequence shown here is derived from an EMBL/GenBank/DDBJ whole genome shotgun (WGS) entry which is preliminary data.</text>
</comment>
<dbReference type="Proteomes" id="UP001148189">
    <property type="component" value="Unassembled WGS sequence"/>
</dbReference>
<evidence type="ECO:0000313" key="3">
    <source>
        <dbReference type="Proteomes" id="UP001148189"/>
    </source>
</evidence>
<gene>
    <name evidence="2" type="ORF">M5G21_03070</name>
</gene>
<proteinExistence type="predicted"/>
<sequence length="74" mass="7726">MNSTLLLLNALALAVLVTFHFQAGNDSDSAQISQAGSHHAQQRPQLALMTGDGQSSVHLAQGAQAASTSEHLIF</sequence>
<keyword evidence="3" id="KW-1185">Reference proteome</keyword>
<evidence type="ECO:0008006" key="4">
    <source>
        <dbReference type="Google" id="ProtNLM"/>
    </source>
</evidence>
<feature type="signal peptide" evidence="1">
    <location>
        <begin position="1"/>
        <end position="23"/>
    </location>
</feature>
<feature type="chain" id="PRO_5045447734" description="Secreted protein" evidence="1">
    <location>
        <begin position="24"/>
        <end position="74"/>
    </location>
</feature>
<dbReference type="EMBL" id="JAMDHD010000004">
    <property type="protein sequence ID" value="MDD0983949.1"/>
    <property type="molecule type" value="Genomic_DNA"/>
</dbReference>